<dbReference type="EMBL" id="JBJQOH010000003">
    <property type="protein sequence ID" value="KAL3693776.1"/>
    <property type="molecule type" value="Genomic_DNA"/>
</dbReference>
<name>A0ABD3HUL4_9MARC</name>
<feature type="region of interest" description="Disordered" evidence="1">
    <location>
        <begin position="1"/>
        <end position="78"/>
    </location>
</feature>
<feature type="compositionally biased region" description="Acidic residues" evidence="1">
    <location>
        <begin position="18"/>
        <end position="39"/>
    </location>
</feature>
<dbReference type="Proteomes" id="UP001633002">
    <property type="component" value="Unassembled WGS sequence"/>
</dbReference>
<gene>
    <name evidence="2" type="ORF">R1sor_007427</name>
</gene>
<feature type="region of interest" description="Disordered" evidence="1">
    <location>
        <begin position="162"/>
        <end position="204"/>
    </location>
</feature>
<feature type="compositionally biased region" description="Basic and acidic residues" evidence="1">
    <location>
        <begin position="182"/>
        <end position="193"/>
    </location>
</feature>
<accession>A0ABD3HUL4</accession>
<feature type="compositionally biased region" description="Acidic residues" evidence="1">
    <location>
        <begin position="194"/>
        <end position="204"/>
    </location>
</feature>
<sequence>MQVEAEEGINLVDASYGSDDDDDTIGNQTEEEDPNEGFQDEINNAEQTRSEREGSATETKREQLAEGRRGRNVDDSRGKAADLQEELSSLQECVLHTFYEVERDLFTALRATNLADARDAIKNLYSKLQEGRAFIWRSLELITDKKYIIDSIVAIPVEQPADAPRDSTLKYHSLGDGGNLDASKEGDHNMHSDDSDEDSSSSDE</sequence>
<comment type="caution">
    <text evidence="2">The sequence shown here is derived from an EMBL/GenBank/DDBJ whole genome shotgun (WGS) entry which is preliminary data.</text>
</comment>
<dbReference type="AlphaFoldDB" id="A0ABD3HUL4"/>
<feature type="compositionally biased region" description="Basic and acidic residues" evidence="1">
    <location>
        <begin position="48"/>
        <end position="78"/>
    </location>
</feature>
<protein>
    <submittedName>
        <fullName evidence="2">Uncharacterized protein</fullName>
    </submittedName>
</protein>
<evidence type="ECO:0000313" key="2">
    <source>
        <dbReference type="EMBL" id="KAL3693776.1"/>
    </source>
</evidence>
<evidence type="ECO:0000313" key="3">
    <source>
        <dbReference type="Proteomes" id="UP001633002"/>
    </source>
</evidence>
<reference evidence="2 3" key="1">
    <citation type="submission" date="2024-09" db="EMBL/GenBank/DDBJ databases">
        <title>Chromosome-scale assembly of Riccia sorocarpa.</title>
        <authorList>
            <person name="Paukszto L."/>
        </authorList>
    </citation>
    <scope>NUCLEOTIDE SEQUENCE [LARGE SCALE GENOMIC DNA]</scope>
    <source>
        <strain evidence="2">LP-2024</strain>
        <tissue evidence="2">Aerial parts of the thallus</tissue>
    </source>
</reference>
<keyword evidence="3" id="KW-1185">Reference proteome</keyword>
<evidence type="ECO:0000256" key="1">
    <source>
        <dbReference type="SAM" id="MobiDB-lite"/>
    </source>
</evidence>
<organism evidence="2 3">
    <name type="scientific">Riccia sorocarpa</name>
    <dbReference type="NCBI Taxonomy" id="122646"/>
    <lineage>
        <taxon>Eukaryota</taxon>
        <taxon>Viridiplantae</taxon>
        <taxon>Streptophyta</taxon>
        <taxon>Embryophyta</taxon>
        <taxon>Marchantiophyta</taxon>
        <taxon>Marchantiopsida</taxon>
        <taxon>Marchantiidae</taxon>
        <taxon>Marchantiales</taxon>
        <taxon>Ricciaceae</taxon>
        <taxon>Riccia</taxon>
    </lineage>
</organism>
<proteinExistence type="predicted"/>